<feature type="region of interest" description="Disordered" evidence="1">
    <location>
        <begin position="133"/>
        <end position="179"/>
    </location>
</feature>
<comment type="caution">
    <text evidence="3">The sequence shown here is derived from an EMBL/GenBank/DDBJ whole genome shotgun (WGS) entry which is preliminary data.</text>
</comment>
<name>A0ABU4FU19_9ACTN</name>
<feature type="transmembrane region" description="Helical" evidence="2">
    <location>
        <begin position="81"/>
        <end position="100"/>
    </location>
</feature>
<dbReference type="EMBL" id="JAWMAJ010000462">
    <property type="protein sequence ID" value="MDV7224133.1"/>
    <property type="molecule type" value="Genomic_DNA"/>
</dbReference>
<keyword evidence="2" id="KW-0812">Transmembrane</keyword>
<evidence type="ECO:0000256" key="1">
    <source>
        <dbReference type="SAM" id="MobiDB-lite"/>
    </source>
</evidence>
<evidence type="ECO:0000313" key="3">
    <source>
        <dbReference type="EMBL" id="MDV7224133.1"/>
    </source>
</evidence>
<accession>A0ABU4FU19</accession>
<keyword evidence="2" id="KW-0472">Membrane</keyword>
<keyword evidence="2" id="KW-1133">Transmembrane helix</keyword>
<evidence type="ECO:0008006" key="5">
    <source>
        <dbReference type="Google" id="ProtNLM"/>
    </source>
</evidence>
<proteinExistence type="predicted"/>
<dbReference type="Proteomes" id="UP001187346">
    <property type="component" value="Unassembled WGS sequence"/>
</dbReference>
<dbReference type="RefSeq" id="WP_317776321.1">
    <property type="nucleotide sequence ID" value="NZ_JAWMAJ010000462.1"/>
</dbReference>
<keyword evidence="4" id="KW-1185">Reference proteome</keyword>
<feature type="transmembrane region" description="Helical" evidence="2">
    <location>
        <begin position="20"/>
        <end position="40"/>
    </location>
</feature>
<organism evidence="3 4">
    <name type="scientific">Streptomyces prunicolor</name>
    <dbReference type="NCBI Taxonomy" id="67348"/>
    <lineage>
        <taxon>Bacteria</taxon>
        <taxon>Bacillati</taxon>
        <taxon>Actinomycetota</taxon>
        <taxon>Actinomycetes</taxon>
        <taxon>Kitasatosporales</taxon>
        <taxon>Streptomycetaceae</taxon>
        <taxon>Streptomyces</taxon>
    </lineage>
</organism>
<protein>
    <recommendedName>
        <fullName evidence="5">Integral membrane protein</fullName>
    </recommendedName>
</protein>
<reference evidence="3 4" key="1">
    <citation type="submission" date="2023-10" db="EMBL/GenBank/DDBJ databases">
        <title>Characterization of rhizosphere-enriched actinobacteria from wheat plants lab-grown on chernevaya soil.</title>
        <authorList>
            <person name="Tikhonova E.N."/>
            <person name="Konopkin A."/>
            <person name="Kravchenko I.K."/>
        </authorList>
    </citation>
    <scope>NUCLEOTIDE SEQUENCE [LARGE SCALE GENOMIC DNA]</scope>
    <source>
        <strain evidence="3 4">RR29</strain>
    </source>
</reference>
<evidence type="ECO:0000256" key="2">
    <source>
        <dbReference type="SAM" id="Phobius"/>
    </source>
</evidence>
<gene>
    <name evidence="3" type="ORF">R5A26_50285</name>
</gene>
<evidence type="ECO:0000313" key="4">
    <source>
        <dbReference type="Proteomes" id="UP001187346"/>
    </source>
</evidence>
<sequence>MYGHGAVPPARSDNNVVTLRVLFAAIGTLCCGMLACVPLFRVAFTRGRKIDWALAWASLPVSIGCFAVVGSLPEGDSRTDIAMATVMLLGVFSSVYFLAVDIRFHQQQRQQFAGYPPQGPTVPSAYGYPQTVTPFSATPVPQPQPPLHQTQMPQPPYTPPQSQTPVPPPPPQRPAPARIDQVRAELDELSDYLRKHDEGGK</sequence>
<feature type="transmembrane region" description="Helical" evidence="2">
    <location>
        <begin position="52"/>
        <end position="69"/>
    </location>
</feature>
<feature type="compositionally biased region" description="Pro residues" evidence="1">
    <location>
        <begin position="165"/>
        <end position="174"/>
    </location>
</feature>